<evidence type="ECO:0000256" key="2">
    <source>
        <dbReference type="ARBA" id="ARBA00023125"/>
    </source>
</evidence>
<gene>
    <name evidence="5" type="ORF">FZD51_22105</name>
</gene>
<keyword evidence="1" id="KW-0805">Transcription regulation</keyword>
<sequence length="323" mass="36431">MANIREIAKLANVSVSTVSRVLNKHPYVAEEKRLAVMKAIEKLDYIQNINAVHLSKGKTRTVGVMLPYVNHPYFSSLLEGIGEEALKHEYGLHLFQTAYDPDKEIEALAKMKMRMVDGMIILSRKSSWSKMEPYCLNMPAVICEKLDHPSVSAVYIDHYKAFRQGLDHLLSKGYRRIGYCIARRTGTNSMLRYQAFCEGLAEQNIAVTEDWIFDRCLGIEDGERVARQLYGMAERPDALLVSSDQVAAGIIAEWSKLGLRIPGDLAVLSFDNHPISRALQITTMDLPVYEMGQTAFRLFLERLSSGQAKQMEAEAALIERKTV</sequence>
<dbReference type="EMBL" id="VTER01000014">
    <property type="protein sequence ID" value="TYS43180.1"/>
    <property type="molecule type" value="Genomic_DNA"/>
</dbReference>
<dbReference type="Proteomes" id="UP000322139">
    <property type="component" value="Unassembled WGS sequence"/>
</dbReference>
<dbReference type="PROSITE" id="PS50932">
    <property type="entry name" value="HTH_LACI_2"/>
    <property type="match status" value="1"/>
</dbReference>
<dbReference type="Gene3D" id="3.40.50.2300">
    <property type="match status" value="2"/>
</dbReference>
<dbReference type="RefSeq" id="WP_148976727.1">
    <property type="nucleotide sequence ID" value="NZ_JBNIKU010000011.1"/>
</dbReference>
<dbReference type="SMART" id="SM00354">
    <property type="entry name" value="HTH_LACI"/>
    <property type="match status" value="1"/>
</dbReference>
<dbReference type="PANTHER" id="PTHR30146:SF105">
    <property type="entry name" value="CATABOLITE CONTROL PROTEIN B"/>
    <property type="match status" value="1"/>
</dbReference>
<evidence type="ECO:0000313" key="5">
    <source>
        <dbReference type="EMBL" id="TYS43180.1"/>
    </source>
</evidence>
<comment type="caution">
    <text evidence="5">The sequence shown here is derived from an EMBL/GenBank/DDBJ whole genome shotgun (WGS) entry which is preliminary data.</text>
</comment>
<dbReference type="GO" id="GO:0000976">
    <property type="term" value="F:transcription cis-regulatory region binding"/>
    <property type="evidence" value="ECO:0007669"/>
    <property type="project" value="TreeGrafter"/>
</dbReference>
<dbReference type="CDD" id="cd01392">
    <property type="entry name" value="HTH_LacI"/>
    <property type="match status" value="1"/>
</dbReference>
<dbReference type="SUPFAM" id="SSF53822">
    <property type="entry name" value="Periplasmic binding protein-like I"/>
    <property type="match status" value="1"/>
</dbReference>
<keyword evidence="2 5" id="KW-0238">DNA-binding</keyword>
<name>A0A5D4QY62_9BACI</name>
<dbReference type="InterPro" id="IPR000843">
    <property type="entry name" value="HTH_LacI"/>
</dbReference>
<accession>A0A5D4QY62</accession>
<dbReference type="GO" id="GO:0003700">
    <property type="term" value="F:DNA-binding transcription factor activity"/>
    <property type="evidence" value="ECO:0007669"/>
    <property type="project" value="TreeGrafter"/>
</dbReference>
<evidence type="ECO:0000256" key="3">
    <source>
        <dbReference type="ARBA" id="ARBA00023163"/>
    </source>
</evidence>
<dbReference type="PANTHER" id="PTHR30146">
    <property type="entry name" value="LACI-RELATED TRANSCRIPTIONAL REPRESSOR"/>
    <property type="match status" value="1"/>
</dbReference>
<dbReference type="PROSITE" id="PS00356">
    <property type="entry name" value="HTH_LACI_1"/>
    <property type="match status" value="1"/>
</dbReference>
<dbReference type="CDD" id="cd06286">
    <property type="entry name" value="PBP1_CcpB-like"/>
    <property type="match status" value="1"/>
</dbReference>
<dbReference type="InterPro" id="IPR046335">
    <property type="entry name" value="LacI/GalR-like_sensor"/>
</dbReference>
<dbReference type="InterPro" id="IPR028082">
    <property type="entry name" value="Peripla_BP_I"/>
</dbReference>
<protein>
    <submittedName>
        <fullName evidence="5">LacI family DNA-binding transcriptional regulator</fullName>
    </submittedName>
</protein>
<dbReference type="Gene3D" id="1.10.260.40">
    <property type="entry name" value="lambda repressor-like DNA-binding domains"/>
    <property type="match status" value="1"/>
</dbReference>
<dbReference type="SUPFAM" id="SSF47413">
    <property type="entry name" value="lambda repressor-like DNA-binding domains"/>
    <property type="match status" value="1"/>
</dbReference>
<dbReference type="Pfam" id="PF00356">
    <property type="entry name" value="LacI"/>
    <property type="match status" value="1"/>
</dbReference>
<dbReference type="InterPro" id="IPR010982">
    <property type="entry name" value="Lambda_DNA-bd_dom_sf"/>
</dbReference>
<evidence type="ECO:0000256" key="1">
    <source>
        <dbReference type="ARBA" id="ARBA00023015"/>
    </source>
</evidence>
<dbReference type="Pfam" id="PF13377">
    <property type="entry name" value="Peripla_BP_3"/>
    <property type="match status" value="1"/>
</dbReference>
<evidence type="ECO:0000313" key="6">
    <source>
        <dbReference type="Proteomes" id="UP000322139"/>
    </source>
</evidence>
<proteinExistence type="predicted"/>
<evidence type="ECO:0000259" key="4">
    <source>
        <dbReference type="PROSITE" id="PS50932"/>
    </source>
</evidence>
<feature type="domain" description="HTH lacI-type" evidence="4">
    <location>
        <begin position="2"/>
        <end position="56"/>
    </location>
</feature>
<organism evidence="5 6">
    <name type="scientific">Bacillus infantis</name>
    <dbReference type="NCBI Taxonomy" id="324767"/>
    <lineage>
        <taxon>Bacteria</taxon>
        <taxon>Bacillati</taxon>
        <taxon>Bacillota</taxon>
        <taxon>Bacilli</taxon>
        <taxon>Bacillales</taxon>
        <taxon>Bacillaceae</taxon>
        <taxon>Bacillus</taxon>
    </lineage>
</organism>
<dbReference type="AlphaFoldDB" id="A0A5D4QY62"/>
<reference evidence="5 6" key="1">
    <citation type="submission" date="2019-08" db="EMBL/GenBank/DDBJ databases">
        <title>Bacillus genomes from the desert of Cuatro Cienegas, Coahuila.</title>
        <authorList>
            <person name="Olmedo-Alvarez G."/>
        </authorList>
    </citation>
    <scope>NUCLEOTIDE SEQUENCE [LARGE SCALE GENOMIC DNA]</scope>
    <source>
        <strain evidence="5 6">CH446_14T</strain>
    </source>
</reference>
<keyword evidence="3" id="KW-0804">Transcription</keyword>